<organism evidence="1">
    <name type="scientific">Fructobacillus tropaeoli</name>
    <dbReference type="NCBI Taxonomy" id="709323"/>
    <lineage>
        <taxon>Bacteria</taxon>
        <taxon>Bacillati</taxon>
        <taxon>Bacillota</taxon>
        <taxon>Bacilli</taxon>
        <taxon>Lactobacillales</taxon>
        <taxon>Lactobacillaceae</taxon>
        <taxon>Fructobacillus</taxon>
    </lineage>
</organism>
<dbReference type="Proteomes" id="UP000064514">
    <property type="component" value="Unassembled WGS sequence"/>
</dbReference>
<dbReference type="EMBL" id="DF968111">
    <property type="protein sequence ID" value="GAP05065.1"/>
    <property type="molecule type" value="Genomic_DNA"/>
</dbReference>
<sequence>MDYSEKLKNTRKPDLRPFETFTMTGPRSLNGYVVIPENYPLDYLSDFYAEIDTKPVNGLTFGGYLTETYGKRGLVYLDQSLSFDWEKSTEDEKNYITSMKKLSVRVLGFDNDHIHPNEMGAKEGAEYLAKQLRKLSKEEVK</sequence>
<name>A0A3F3H296_9LACO</name>
<accession>A0A3F3H296</accession>
<reference evidence="1" key="1">
    <citation type="journal article" date="2015" name="BMC Genomics">
        <title>Comparative genomics of Fructobacillus spp. and Leuconostoc spp. reveals niche-specific evolution of Fructobacillus spp.</title>
        <authorList>
            <person name="Endo A."/>
            <person name="Tanizawa Y."/>
            <person name="Tanaka N."/>
            <person name="Maeno S."/>
            <person name="Kumar H."/>
            <person name="Shiwa Y."/>
            <person name="Okada S."/>
            <person name="Yoshikawa H."/>
            <person name="Dicks L."/>
            <person name="Nakagawa J."/>
            <person name="Arita M."/>
        </authorList>
    </citation>
    <scope>NUCLEOTIDE SEQUENCE [LARGE SCALE GENOMIC DNA]</scope>
    <source>
        <strain evidence="1">F214-1</strain>
    </source>
</reference>
<gene>
    <name evidence="1" type="ORF">FTRO_0340030</name>
</gene>
<dbReference type="RefSeq" id="WP_059394374.1">
    <property type="nucleotide sequence ID" value="NZ_DF968111.1"/>
</dbReference>
<dbReference type="STRING" id="709323.GCA_001047135_01621"/>
<proteinExistence type="predicted"/>
<dbReference type="AlphaFoldDB" id="A0A3F3H296"/>
<protein>
    <submittedName>
        <fullName evidence="1">Uncharacterized protein</fullName>
    </submittedName>
</protein>
<evidence type="ECO:0000313" key="1">
    <source>
        <dbReference type="EMBL" id="GAP05065.1"/>
    </source>
</evidence>